<dbReference type="RefSeq" id="WP_345503373.1">
    <property type="nucleotide sequence ID" value="NZ_BAABLO010000011.1"/>
</dbReference>
<dbReference type="InterPro" id="IPR036097">
    <property type="entry name" value="HisK_dim/P_sf"/>
</dbReference>
<name>A0ABP8Y8I7_9MICO</name>
<dbReference type="SUPFAM" id="SSF47384">
    <property type="entry name" value="Homodimeric domain of signal transducing histidine kinase"/>
    <property type="match status" value="1"/>
</dbReference>
<protein>
    <recommendedName>
        <fullName evidence="3">histidine kinase</fullName>
        <ecNumber evidence="3">2.7.13.3</ecNumber>
    </recommendedName>
</protein>
<dbReference type="InterPro" id="IPR005467">
    <property type="entry name" value="His_kinase_dom"/>
</dbReference>
<comment type="catalytic activity">
    <reaction evidence="1">
        <text>ATP + protein L-histidine = ADP + protein N-phospho-L-histidine.</text>
        <dbReference type="EC" id="2.7.13.3"/>
    </reaction>
</comment>
<dbReference type="EC" id="2.7.13.3" evidence="3"/>
<keyword evidence="4" id="KW-0597">Phosphoprotein</keyword>
<comment type="subcellular location">
    <subcellularLocation>
        <location evidence="2">Cell membrane</location>
    </subcellularLocation>
</comment>
<evidence type="ECO:0000256" key="1">
    <source>
        <dbReference type="ARBA" id="ARBA00000085"/>
    </source>
</evidence>
<proteinExistence type="predicted"/>
<dbReference type="InterPro" id="IPR036890">
    <property type="entry name" value="HATPase_C_sf"/>
</dbReference>
<evidence type="ECO:0000256" key="8">
    <source>
        <dbReference type="ARBA" id="ARBA00022989"/>
    </source>
</evidence>
<dbReference type="Gene3D" id="3.30.565.10">
    <property type="entry name" value="Histidine kinase-like ATPase, C-terminal domain"/>
    <property type="match status" value="1"/>
</dbReference>
<dbReference type="Pfam" id="PF00512">
    <property type="entry name" value="HisKA"/>
    <property type="match status" value="1"/>
</dbReference>
<reference evidence="14" key="1">
    <citation type="journal article" date="2019" name="Int. J. Syst. Evol. Microbiol.">
        <title>The Global Catalogue of Microorganisms (GCM) 10K type strain sequencing project: providing services to taxonomists for standard genome sequencing and annotation.</title>
        <authorList>
            <consortium name="The Broad Institute Genomics Platform"/>
            <consortium name="The Broad Institute Genome Sequencing Center for Infectious Disease"/>
            <person name="Wu L."/>
            <person name="Ma J."/>
        </authorList>
    </citation>
    <scope>NUCLEOTIDE SEQUENCE [LARGE SCALE GENOMIC DNA]</scope>
    <source>
        <strain evidence="14">JCM 18961</strain>
    </source>
</reference>
<dbReference type="PROSITE" id="PS50109">
    <property type="entry name" value="HIS_KIN"/>
    <property type="match status" value="1"/>
</dbReference>
<dbReference type="PRINTS" id="PR00344">
    <property type="entry name" value="BCTRLSENSOR"/>
</dbReference>
<dbReference type="Pfam" id="PF02518">
    <property type="entry name" value="HATPase_c"/>
    <property type="match status" value="1"/>
</dbReference>
<dbReference type="PANTHER" id="PTHR45436:SF5">
    <property type="entry name" value="SENSOR HISTIDINE KINASE TRCS"/>
    <property type="match status" value="1"/>
</dbReference>
<evidence type="ECO:0000256" key="6">
    <source>
        <dbReference type="ARBA" id="ARBA00022692"/>
    </source>
</evidence>
<dbReference type="EMBL" id="BAABLO010000011">
    <property type="protein sequence ID" value="GAA4724144.1"/>
    <property type="molecule type" value="Genomic_DNA"/>
</dbReference>
<dbReference type="SMART" id="SM00387">
    <property type="entry name" value="HATPase_c"/>
    <property type="match status" value="1"/>
</dbReference>
<gene>
    <name evidence="13" type="ORF">GCM10025782_22680</name>
</gene>
<accession>A0ABP8Y8I7</accession>
<sequence>MSASGDRFRRARRLIALQALGGVLAGVAVAGLVTVGVVLVGQKREVGSQLSALAAAPTTKAVPSGTFVVRVDGSGARTASPGAPPSLPTADDLAAARSSGRDVVEESYVGDREYQTLTRVVDGAVVQAGVDLSPYESERHRLLVGLALAALGAGLVAAWTGDRLGRRTLAVWDAALARQRQFIADASHELRTPLSRLALRADLVALGVRTDAPRASLAHDLALLRQEASTMADIVEDLLHAAQVGASEEAGELVDLAAVVGAVGELNHQLAEQRGIALSVDVAEVPPVRGAAVALRRVVDALVDNALRHARSRVTVRLRHDGAHVVLDVADDGPGMDPTVAHRIFDRFARHPGSPGFGLGLALVSEVVHRHGGSVAVVPADRGTTFEVRLDAVELPDLDVGVTAP</sequence>
<keyword evidence="10" id="KW-0472">Membrane</keyword>
<keyword evidence="5" id="KW-0808">Transferase</keyword>
<evidence type="ECO:0000256" key="11">
    <source>
        <dbReference type="SAM" id="MobiDB-lite"/>
    </source>
</evidence>
<evidence type="ECO:0000256" key="4">
    <source>
        <dbReference type="ARBA" id="ARBA00022553"/>
    </source>
</evidence>
<dbReference type="InterPro" id="IPR050428">
    <property type="entry name" value="TCS_sensor_his_kinase"/>
</dbReference>
<keyword evidence="7 13" id="KW-0418">Kinase</keyword>
<dbReference type="InterPro" id="IPR004358">
    <property type="entry name" value="Sig_transdc_His_kin-like_C"/>
</dbReference>
<keyword evidence="8" id="KW-1133">Transmembrane helix</keyword>
<dbReference type="PANTHER" id="PTHR45436">
    <property type="entry name" value="SENSOR HISTIDINE KINASE YKOH"/>
    <property type="match status" value="1"/>
</dbReference>
<dbReference type="Gene3D" id="1.10.287.130">
    <property type="match status" value="1"/>
</dbReference>
<dbReference type="SMART" id="SM00388">
    <property type="entry name" value="HisKA"/>
    <property type="match status" value="1"/>
</dbReference>
<dbReference type="GO" id="GO:0016301">
    <property type="term" value="F:kinase activity"/>
    <property type="evidence" value="ECO:0007669"/>
    <property type="project" value="UniProtKB-KW"/>
</dbReference>
<evidence type="ECO:0000313" key="13">
    <source>
        <dbReference type="EMBL" id="GAA4724144.1"/>
    </source>
</evidence>
<evidence type="ECO:0000259" key="12">
    <source>
        <dbReference type="PROSITE" id="PS50109"/>
    </source>
</evidence>
<evidence type="ECO:0000256" key="7">
    <source>
        <dbReference type="ARBA" id="ARBA00022777"/>
    </source>
</evidence>
<evidence type="ECO:0000256" key="5">
    <source>
        <dbReference type="ARBA" id="ARBA00022679"/>
    </source>
</evidence>
<keyword evidence="14" id="KW-1185">Reference proteome</keyword>
<dbReference type="SUPFAM" id="SSF55874">
    <property type="entry name" value="ATPase domain of HSP90 chaperone/DNA topoisomerase II/histidine kinase"/>
    <property type="match status" value="1"/>
</dbReference>
<dbReference type="Proteomes" id="UP001500556">
    <property type="component" value="Unassembled WGS sequence"/>
</dbReference>
<comment type="caution">
    <text evidence="13">The sequence shown here is derived from an EMBL/GenBank/DDBJ whole genome shotgun (WGS) entry which is preliminary data.</text>
</comment>
<keyword evidence="9" id="KW-0902">Two-component regulatory system</keyword>
<evidence type="ECO:0000256" key="9">
    <source>
        <dbReference type="ARBA" id="ARBA00023012"/>
    </source>
</evidence>
<evidence type="ECO:0000256" key="10">
    <source>
        <dbReference type="ARBA" id="ARBA00023136"/>
    </source>
</evidence>
<evidence type="ECO:0000256" key="3">
    <source>
        <dbReference type="ARBA" id="ARBA00012438"/>
    </source>
</evidence>
<evidence type="ECO:0000313" key="14">
    <source>
        <dbReference type="Proteomes" id="UP001500556"/>
    </source>
</evidence>
<organism evidence="13 14">
    <name type="scientific">Pedococcus ginsenosidimutans</name>
    <dbReference type="NCBI Taxonomy" id="490570"/>
    <lineage>
        <taxon>Bacteria</taxon>
        <taxon>Bacillati</taxon>
        <taxon>Actinomycetota</taxon>
        <taxon>Actinomycetes</taxon>
        <taxon>Micrococcales</taxon>
        <taxon>Intrasporangiaceae</taxon>
        <taxon>Pedococcus</taxon>
    </lineage>
</organism>
<dbReference type="InterPro" id="IPR003661">
    <property type="entry name" value="HisK_dim/P_dom"/>
</dbReference>
<evidence type="ECO:0000256" key="2">
    <source>
        <dbReference type="ARBA" id="ARBA00004236"/>
    </source>
</evidence>
<feature type="region of interest" description="Disordered" evidence="11">
    <location>
        <begin position="73"/>
        <end position="92"/>
    </location>
</feature>
<dbReference type="CDD" id="cd00075">
    <property type="entry name" value="HATPase"/>
    <property type="match status" value="1"/>
</dbReference>
<keyword evidence="6" id="KW-0812">Transmembrane</keyword>
<dbReference type="CDD" id="cd00082">
    <property type="entry name" value="HisKA"/>
    <property type="match status" value="1"/>
</dbReference>
<feature type="domain" description="Histidine kinase" evidence="12">
    <location>
        <begin position="185"/>
        <end position="394"/>
    </location>
</feature>
<dbReference type="InterPro" id="IPR003594">
    <property type="entry name" value="HATPase_dom"/>
</dbReference>